<sequence length="144" mass="15747">MVALRVPDRLSILTYVSQYYNYFHGRSPTETISNEPPGKKNQAVTAKVFPGSKPARENSPPCSANITKPSPSPKQITNSTQDPHVEKSHQAGTLSNKCVSCDKHVHLCQKMHLLQTGGQSSSLSPKKPRSVCTLAGSQHIDMEH</sequence>
<feature type="region of interest" description="Disordered" evidence="1">
    <location>
        <begin position="29"/>
        <end position="92"/>
    </location>
</feature>
<organism evidence="2 3">
    <name type="scientific">Xenoophorus captivus</name>
    <dbReference type="NCBI Taxonomy" id="1517983"/>
    <lineage>
        <taxon>Eukaryota</taxon>
        <taxon>Metazoa</taxon>
        <taxon>Chordata</taxon>
        <taxon>Craniata</taxon>
        <taxon>Vertebrata</taxon>
        <taxon>Euteleostomi</taxon>
        <taxon>Actinopterygii</taxon>
        <taxon>Neopterygii</taxon>
        <taxon>Teleostei</taxon>
        <taxon>Neoteleostei</taxon>
        <taxon>Acanthomorphata</taxon>
        <taxon>Ovalentaria</taxon>
        <taxon>Atherinomorphae</taxon>
        <taxon>Cyprinodontiformes</taxon>
        <taxon>Goodeidae</taxon>
        <taxon>Xenoophorus</taxon>
    </lineage>
</organism>
<feature type="region of interest" description="Disordered" evidence="1">
    <location>
        <begin position="116"/>
        <end position="144"/>
    </location>
</feature>
<proteinExistence type="predicted"/>
<feature type="compositionally biased region" description="Polar residues" evidence="1">
    <location>
        <begin position="60"/>
        <end position="82"/>
    </location>
</feature>
<accession>A0ABV0QZN3</accession>
<reference evidence="2 3" key="1">
    <citation type="submission" date="2021-06" db="EMBL/GenBank/DDBJ databases">
        <authorList>
            <person name="Palmer J.M."/>
        </authorList>
    </citation>
    <scope>NUCLEOTIDE SEQUENCE [LARGE SCALE GENOMIC DNA]</scope>
    <source>
        <strain evidence="2 3">XC_2019</strain>
        <tissue evidence="2">Muscle</tissue>
    </source>
</reference>
<dbReference type="Proteomes" id="UP001434883">
    <property type="component" value="Unassembled WGS sequence"/>
</dbReference>
<protein>
    <submittedName>
        <fullName evidence="2">Uncharacterized protein</fullName>
    </submittedName>
</protein>
<dbReference type="EMBL" id="JAHRIN010027501">
    <property type="protein sequence ID" value="MEQ2201304.1"/>
    <property type="molecule type" value="Genomic_DNA"/>
</dbReference>
<keyword evidence="3" id="KW-1185">Reference proteome</keyword>
<gene>
    <name evidence="2" type="ORF">XENOCAPTIV_010495</name>
</gene>
<comment type="caution">
    <text evidence="2">The sequence shown here is derived from an EMBL/GenBank/DDBJ whole genome shotgun (WGS) entry which is preliminary data.</text>
</comment>
<evidence type="ECO:0000313" key="2">
    <source>
        <dbReference type="EMBL" id="MEQ2201304.1"/>
    </source>
</evidence>
<evidence type="ECO:0000313" key="3">
    <source>
        <dbReference type="Proteomes" id="UP001434883"/>
    </source>
</evidence>
<name>A0ABV0QZN3_9TELE</name>
<evidence type="ECO:0000256" key="1">
    <source>
        <dbReference type="SAM" id="MobiDB-lite"/>
    </source>
</evidence>